<keyword evidence="1" id="KW-0812">Transmembrane</keyword>
<dbReference type="Proteomes" id="UP000036987">
    <property type="component" value="Unassembled WGS sequence"/>
</dbReference>
<feature type="transmembrane region" description="Helical" evidence="1">
    <location>
        <begin position="27"/>
        <end position="44"/>
    </location>
</feature>
<keyword evidence="1" id="KW-1133">Transmembrane helix</keyword>
<accession>A0A0K9P3Q2</accession>
<name>A0A0K9P3Q2_ZOSMR</name>
<evidence type="ECO:0000313" key="2">
    <source>
        <dbReference type="EMBL" id="KMZ63656.1"/>
    </source>
</evidence>
<dbReference type="EMBL" id="LFYR01001213">
    <property type="protein sequence ID" value="KMZ63656.1"/>
    <property type="molecule type" value="Genomic_DNA"/>
</dbReference>
<evidence type="ECO:0000313" key="3">
    <source>
        <dbReference type="Proteomes" id="UP000036987"/>
    </source>
</evidence>
<organism evidence="2 3">
    <name type="scientific">Zostera marina</name>
    <name type="common">Eelgrass</name>
    <dbReference type="NCBI Taxonomy" id="29655"/>
    <lineage>
        <taxon>Eukaryota</taxon>
        <taxon>Viridiplantae</taxon>
        <taxon>Streptophyta</taxon>
        <taxon>Embryophyta</taxon>
        <taxon>Tracheophyta</taxon>
        <taxon>Spermatophyta</taxon>
        <taxon>Magnoliopsida</taxon>
        <taxon>Liliopsida</taxon>
        <taxon>Zosteraceae</taxon>
        <taxon>Zostera</taxon>
    </lineage>
</organism>
<evidence type="ECO:0000256" key="1">
    <source>
        <dbReference type="SAM" id="Phobius"/>
    </source>
</evidence>
<proteinExistence type="predicted"/>
<keyword evidence="1" id="KW-0472">Membrane</keyword>
<protein>
    <submittedName>
        <fullName evidence="2">Uncharacterized protein</fullName>
    </submittedName>
</protein>
<keyword evidence="3" id="KW-1185">Reference proteome</keyword>
<sequence length="60" mass="7262">MIFLCCDVFISHVVVPLMFFRLFNTDVSFFRSIFLYFLPIFLPWKDSLVRRIFLLLHSIS</sequence>
<comment type="caution">
    <text evidence="2">The sequence shown here is derived from an EMBL/GenBank/DDBJ whole genome shotgun (WGS) entry which is preliminary data.</text>
</comment>
<dbReference type="AlphaFoldDB" id="A0A0K9P3Q2"/>
<reference evidence="3" key="1">
    <citation type="journal article" date="2016" name="Nature">
        <title>The genome of the seagrass Zostera marina reveals angiosperm adaptation to the sea.</title>
        <authorList>
            <person name="Olsen J.L."/>
            <person name="Rouze P."/>
            <person name="Verhelst B."/>
            <person name="Lin Y.-C."/>
            <person name="Bayer T."/>
            <person name="Collen J."/>
            <person name="Dattolo E."/>
            <person name="De Paoli E."/>
            <person name="Dittami S."/>
            <person name="Maumus F."/>
            <person name="Michel G."/>
            <person name="Kersting A."/>
            <person name="Lauritano C."/>
            <person name="Lohaus R."/>
            <person name="Toepel M."/>
            <person name="Tonon T."/>
            <person name="Vanneste K."/>
            <person name="Amirebrahimi M."/>
            <person name="Brakel J."/>
            <person name="Bostroem C."/>
            <person name="Chovatia M."/>
            <person name="Grimwood J."/>
            <person name="Jenkins J.W."/>
            <person name="Jueterbock A."/>
            <person name="Mraz A."/>
            <person name="Stam W.T."/>
            <person name="Tice H."/>
            <person name="Bornberg-Bauer E."/>
            <person name="Green P.J."/>
            <person name="Pearson G.A."/>
            <person name="Procaccini G."/>
            <person name="Duarte C.M."/>
            <person name="Schmutz J."/>
            <person name="Reusch T.B.H."/>
            <person name="Van de Peer Y."/>
        </authorList>
    </citation>
    <scope>NUCLEOTIDE SEQUENCE [LARGE SCALE GENOMIC DNA]</scope>
    <source>
        <strain evidence="3">cv. Finnish</strain>
    </source>
</reference>
<gene>
    <name evidence="2" type="ORF">ZOSMA_3G01380</name>
</gene>